<keyword evidence="2" id="KW-1185">Reference proteome</keyword>
<evidence type="ECO:0000313" key="2">
    <source>
        <dbReference type="Proteomes" id="UP001596540"/>
    </source>
</evidence>
<reference evidence="2" key="1">
    <citation type="journal article" date="2019" name="Int. J. Syst. Evol. Microbiol.">
        <title>The Global Catalogue of Microorganisms (GCM) 10K type strain sequencing project: providing services to taxonomists for standard genome sequencing and annotation.</title>
        <authorList>
            <consortium name="The Broad Institute Genomics Platform"/>
            <consortium name="The Broad Institute Genome Sequencing Center for Infectious Disease"/>
            <person name="Wu L."/>
            <person name="Ma J."/>
        </authorList>
    </citation>
    <scope>NUCLEOTIDE SEQUENCE [LARGE SCALE GENOMIC DNA]</scope>
    <source>
        <strain evidence="2">CGMCC 4.7382</strain>
    </source>
</reference>
<comment type="caution">
    <text evidence="1">The sequence shown here is derived from an EMBL/GenBank/DDBJ whole genome shotgun (WGS) entry which is preliminary data.</text>
</comment>
<accession>A0ABW2KQX1</accession>
<sequence>MITSGPACRIAAWPVMADAAWAVRHPPLSRRDMEVLDLWDVVAERAPRGCVTVPSAAGIDPRCLTGLPDRLVCRKARRLRVVERVLSAAWLASQGVVAVRADEPDGYQHSAALVLRHPDADRLHRLLCARRFDAVFGHGRPGALLAAPCPVHVAYQDVWDGFTALRDAAVMLPGRPGGG</sequence>
<protein>
    <submittedName>
        <fullName evidence="1">Uncharacterized protein</fullName>
    </submittedName>
</protein>
<dbReference type="RefSeq" id="WP_379874288.1">
    <property type="nucleotide sequence ID" value="NZ_JBHTBH010000022.1"/>
</dbReference>
<name>A0ABW2KQX1_9ACTN</name>
<evidence type="ECO:0000313" key="1">
    <source>
        <dbReference type="EMBL" id="MFC7331444.1"/>
    </source>
</evidence>
<dbReference type="EMBL" id="JBHTBH010000022">
    <property type="protein sequence ID" value="MFC7331444.1"/>
    <property type="molecule type" value="Genomic_DNA"/>
</dbReference>
<proteinExistence type="predicted"/>
<dbReference type="Proteomes" id="UP001596540">
    <property type="component" value="Unassembled WGS sequence"/>
</dbReference>
<gene>
    <name evidence="1" type="ORF">ACFQRF_27240</name>
</gene>
<organism evidence="1 2">
    <name type="scientific">Marinactinospora rubrisoli</name>
    <dbReference type="NCBI Taxonomy" id="2715399"/>
    <lineage>
        <taxon>Bacteria</taxon>
        <taxon>Bacillati</taxon>
        <taxon>Actinomycetota</taxon>
        <taxon>Actinomycetes</taxon>
        <taxon>Streptosporangiales</taxon>
        <taxon>Nocardiopsidaceae</taxon>
        <taxon>Marinactinospora</taxon>
    </lineage>
</organism>